<comment type="caution">
    <text evidence="2">The sequence shown here is derived from an EMBL/GenBank/DDBJ whole genome shotgun (WGS) entry which is preliminary data.</text>
</comment>
<feature type="compositionally biased region" description="Basic and acidic residues" evidence="1">
    <location>
        <begin position="1"/>
        <end position="10"/>
    </location>
</feature>
<sequence>MAEVRNEHGPEVPVADAVEQDLAVEAASVSPPAPPEATTEADPADVWDQQQEVPAGDDDEHPLS</sequence>
<accession>A0ABT5SK44</accession>
<keyword evidence="3" id="KW-1185">Reference proteome</keyword>
<evidence type="ECO:0000256" key="1">
    <source>
        <dbReference type="SAM" id="MobiDB-lite"/>
    </source>
</evidence>
<protein>
    <submittedName>
        <fullName evidence="2">Uncharacterized protein</fullName>
    </submittedName>
</protein>
<proteinExistence type="predicted"/>
<gene>
    <name evidence="2" type="ORF">PUW80_12430</name>
</gene>
<feature type="compositionally biased region" description="Low complexity" evidence="1">
    <location>
        <begin position="23"/>
        <end position="41"/>
    </location>
</feature>
<evidence type="ECO:0000313" key="2">
    <source>
        <dbReference type="EMBL" id="MDD7963154.1"/>
    </source>
</evidence>
<name>A0ABT5SK44_9MICO</name>
<dbReference type="Proteomes" id="UP001218170">
    <property type="component" value="Unassembled WGS sequence"/>
</dbReference>
<organism evidence="2 3">
    <name type="scientific">Microbacterium thalli</name>
    <dbReference type="NCBI Taxonomy" id="3027921"/>
    <lineage>
        <taxon>Bacteria</taxon>
        <taxon>Bacillati</taxon>
        <taxon>Actinomycetota</taxon>
        <taxon>Actinomycetes</taxon>
        <taxon>Micrococcales</taxon>
        <taxon>Microbacteriaceae</taxon>
        <taxon>Microbacterium</taxon>
    </lineage>
</organism>
<evidence type="ECO:0000313" key="3">
    <source>
        <dbReference type="Proteomes" id="UP001218170"/>
    </source>
</evidence>
<dbReference type="RefSeq" id="WP_274224250.1">
    <property type="nucleotide sequence ID" value="NZ_JAQZCG020000004.1"/>
</dbReference>
<reference evidence="2 3" key="1">
    <citation type="submission" date="2023-02" db="EMBL/GenBank/DDBJ databases">
        <title>Study of novel species of the Microbacterium genus.</title>
        <authorList>
            <person name="Arroyo-Herrera I."/>
            <person name="Roman-Ponce B."/>
            <person name="Vasquez-Murrieta M.S."/>
        </authorList>
    </citation>
    <scope>NUCLEOTIDE SEQUENCE [LARGE SCALE GENOMIC DNA]</scope>
    <source>
        <strain evidence="2 3">NE1TT3</strain>
    </source>
</reference>
<feature type="compositionally biased region" description="Acidic residues" evidence="1">
    <location>
        <begin position="55"/>
        <end position="64"/>
    </location>
</feature>
<feature type="region of interest" description="Disordered" evidence="1">
    <location>
        <begin position="1"/>
        <end position="64"/>
    </location>
</feature>
<dbReference type="EMBL" id="JAQZCI010000003">
    <property type="protein sequence ID" value="MDD7963154.1"/>
    <property type="molecule type" value="Genomic_DNA"/>
</dbReference>